<evidence type="ECO:0000256" key="2">
    <source>
        <dbReference type="HAMAP-Rule" id="MF_00274"/>
    </source>
</evidence>
<protein>
    <recommendedName>
        <fullName evidence="2">Nucleoid-associated protein Pla133_39120</fullName>
    </recommendedName>
</protein>
<dbReference type="AlphaFoldDB" id="A0A518BPA7"/>
<dbReference type="HAMAP" id="MF_00274">
    <property type="entry name" value="DNA_YbaB_EbfC"/>
    <property type="match status" value="1"/>
</dbReference>
<dbReference type="InterPro" id="IPR036894">
    <property type="entry name" value="YbaB-like_sf"/>
</dbReference>
<sequence length="107" mass="11443">MAGSFGEMGNLLKQAQEMQRQLERIRSELAEAVVEGTAGGGAVRVEVTGDRRVQSLSISDEVIKTGDKSMIEDLVLSAVQDGLTKAEQLAEQTMTKVTGGMQLPGMF</sequence>
<dbReference type="GO" id="GO:0043590">
    <property type="term" value="C:bacterial nucleoid"/>
    <property type="evidence" value="ECO:0007669"/>
    <property type="project" value="UniProtKB-UniRule"/>
</dbReference>
<dbReference type="GO" id="GO:0005829">
    <property type="term" value="C:cytosol"/>
    <property type="evidence" value="ECO:0007669"/>
    <property type="project" value="TreeGrafter"/>
</dbReference>
<evidence type="ECO:0000256" key="3">
    <source>
        <dbReference type="SAM" id="Coils"/>
    </source>
</evidence>
<dbReference type="GO" id="GO:0003677">
    <property type="term" value="F:DNA binding"/>
    <property type="evidence" value="ECO:0007669"/>
    <property type="project" value="UniProtKB-UniRule"/>
</dbReference>
<reference evidence="4 5" key="1">
    <citation type="submission" date="2019-02" db="EMBL/GenBank/DDBJ databases">
        <title>Deep-cultivation of Planctomycetes and their phenomic and genomic characterization uncovers novel biology.</title>
        <authorList>
            <person name="Wiegand S."/>
            <person name="Jogler M."/>
            <person name="Boedeker C."/>
            <person name="Pinto D."/>
            <person name="Vollmers J."/>
            <person name="Rivas-Marin E."/>
            <person name="Kohn T."/>
            <person name="Peeters S.H."/>
            <person name="Heuer A."/>
            <person name="Rast P."/>
            <person name="Oberbeckmann S."/>
            <person name="Bunk B."/>
            <person name="Jeske O."/>
            <person name="Meyerdierks A."/>
            <person name="Storesund J.E."/>
            <person name="Kallscheuer N."/>
            <person name="Luecker S."/>
            <person name="Lage O.M."/>
            <person name="Pohl T."/>
            <person name="Merkel B.J."/>
            <person name="Hornburger P."/>
            <person name="Mueller R.-W."/>
            <person name="Bruemmer F."/>
            <person name="Labrenz M."/>
            <person name="Spormann A.M."/>
            <person name="Op den Camp H."/>
            <person name="Overmann J."/>
            <person name="Amann R."/>
            <person name="Jetten M.S.M."/>
            <person name="Mascher T."/>
            <person name="Medema M.H."/>
            <person name="Devos D.P."/>
            <person name="Kaster A.-K."/>
            <person name="Ovreas L."/>
            <person name="Rohde M."/>
            <person name="Galperin M.Y."/>
            <person name="Jogler C."/>
        </authorList>
    </citation>
    <scope>NUCLEOTIDE SEQUENCE [LARGE SCALE GENOMIC DNA]</scope>
    <source>
        <strain evidence="4 5">Pla133</strain>
    </source>
</reference>
<dbReference type="EMBL" id="CP036287">
    <property type="protein sequence ID" value="QDU68809.1"/>
    <property type="molecule type" value="Genomic_DNA"/>
</dbReference>
<feature type="coiled-coil region" evidence="3">
    <location>
        <begin position="8"/>
        <end position="35"/>
    </location>
</feature>
<dbReference type="SUPFAM" id="SSF82607">
    <property type="entry name" value="YbaB-like"/>
    <property type="match status" value="1"/>
</dbReference>
<organism evidence="4 5">
    <name type="scientific">Engelhardtia mirabilis</name>
    <dbReference type="NCBI Taxonomy" id="2528011"/>
    <lineage>
        <taxon>Bacteria</taxon>
        <taxon>Pseudomonadati</taxon>
        <taxon>Planctomycetota</taxon>
        <taxon>Planctomycetia</taxon>
        <taxon>Planctomycetia incertae sedis</taxon>
        <taxon>Engelhardtia</taxon>
    </lineage>
</organism>
<dbReference type="RefSeq" id="WP_145068134.1">
    <property type="nucleotide sequence ID" value="NZ_CP036287.1"/>
</dbReference>
<dbReference type="Pfam" id="PF02575">
    <property type="entry name" value="YbaB_DNA_bd"/>
    <property type="match status" value="1"/>
</dbReference>
<dbReference type="PANTHER" id="PTHR33449:SF1">
    <property type="entry name" value="NUCLEOID-ASSOCIATED PROTEIN YBAB"/>
    <property type="match status" value="1"/>
</dbReference>
<keyword evidence="2" id="KW-0963">Cytoplasm</keyword>
<name>A0A518BPA7_9BACT</name>
<dbReference type="PANTHER" id="PTHR33449">
    <property type="entry name" value="NUCLEOID-ASSOCIATED PROTEIN YBAB"/>
    <property type="match status" value="1"/>
</dbReference>
<dbReference type="Gene3D" id="3.30.1310.10">
    <property type="entry name" value="Nucleoid-associated protein YbaB-like domain"/>
    <property type="match status" value="1"/>
</dbReference>
<evidence type="ECO:0000313" key="4">
    <source>
        <dbReference type="EMBL" id="QDU68809.1"/>
    </source>
</evidence>
<comment type="function">
    <text evidence="2">Binds to DNA and alters its conformation. May be involved in regulation of gene expression, nucleoid organization and DNA protection.</text>
</comment>
<comment type="subunit">
    <text evidence="2">Homodimer.</text>
</comment>
<evidence type="ECO:0000256" key="1">
    <source>
        <dbReference type="ARBA" id="ARBA00023125"/>
    </source>
</evidence>
<keyword evidence="3" id="KW-0175">Coiled coil</keyword>
<evidence type="ECO:0000313" key="5">
    <source>
        <dbReference type="Proteomes" id="UP000316921"/>
    </source>
</evidence>
<keyword evidence="5" id="KW-1185">Reference proteome</keyword>
<proteinExistence type="inferred from homology"/>
<gene>
    <name evidence="4" type="ORF">Pla133_39120</name>
</gene>
<dbReference type="Proteomes" id="UP000316921">
    <property type="component" value="Chromosome"/>
</dbReference>
<keyword evidence="1 2" id="KW-0238">DNA-binding</keyword>
<comment type="subcellular location">
    <subcellularLocation>
        <location evidence="2">Cytoplasm</location>
        <location evidence="2">Nucleoid</location>
    </subcellularLocation>
</comment>
<dbReference type="InterPro" id="IPR004401">
    <property type="entry name" value="YbaB/EbfC"/>
</dbReference>
<dbReference type="NCBIfam" id="TIGR00103">
    <property type="entry name" value="DNA_YbaB_EbfC"/>
    <property type="match status" value="1"/>
</dbReference>
<accession>A0A518BPA7</accession>
<dbReference type="KEGG" id="pbap:Pla133_39120"/>
<comment type="similarity">
    <text evidence="2">Belongs to the YbaB/EbfC family.</text>
</comment>
<dbReference type="PIRSF" id="PIRSF004555">
    <property type="entry name" value="UCP004555"/>
    <property type="match status" value="1"/>
</dbReference>